<dbReference type="Pfam" id="PF01075">
    <property type="entry name" value="Glyco_transf_9"/>
    <property type="match status" value="1"/>
</dbReference>
<evidence type="ECO:0000256" key="2">
    <source>
        <dbReference type="ARBA" id="ARBA00022679"/>
    </source>
</evidence>
<organism evidence="3 4">
    <name type="scientific">Saccharopolyspora erythraea</name>
    <name type="common">Streptomyces erythraeus</name>
    <dbReference type="NCBI Taxonomy" id="1836"/>
    <lineage>
        <taxon>Bacteria</taxon>
        <taxon>Bacillati</taxon>
        <taxon>Actinomycetota</taxon>
        <taxon>Actinomycetes</taxon>
        <taxon>Pseudonocardiales</taxon>
        <taxon>Pseudonocardiaceae</taxon>
        <taxon>Saccharopolyspora</taxon>
    </lineage>
</organism>
<dbReference type="Proteomes" id="UP001500729">
    <property type="component" value="Unassembled WGS sequence"/>
</dbReference>
<sequence length="318" mass="33754">MTSTVLVLRALGLGDLLTAVPALRGLRRAHPGHRIVLAAPRGLGPLLPLVDAVDELHPTPDMREFDWPDAPVELAVNLHGSGPQSTTALRAARPRRLVTHANPALPDVEGPRWPSGEHEVRRWCRLLRHHGIPADHDDLRLRPPDATSPAPDAVVVHPGASHAARCWPRERFAALARWLAARGRRVVITGGAEERERAHQVAALADLPPESVLAGRTALPELAALVASARLVVCGDTGVAHLATGFGTPSVVLFGPVSPAEWGPPEDPNHVALWTGTVGDTFADEPDPGLLRLTTDEVIEAAAAQLDRCAAVPRGGPP</sequence>
<accession>A0ABP3NIN4</accession>
<evidence type="ECO:0000256" key="1">
    <source>
        <dbReference type="ARBA" id="ARBA00022676"/>
    </source>
</evidence>
<reference evidence="4" key="1">
    <citation type="journal article" date="2019" name="Int. J. Syst. Evol. Microbiol.">
        <title>The Global Catalogue of Microorganisms (GCM) 10K type strain sequencing project: providing services to taxonomists for standard genome sequencing and annotation.</title>
        <authorList>
            <consortium name="The Broad Institute Genomics Platform"/>
            <consortium name="The Broad Institute Genome Sequencing Center for Infectious Disease"/>
            <person name="Wu L."/>
            <person name="Ma J."/>
        </authorList>
    </citation>
    <scope>NUCLEOTIDE SEQUENCE [LARGE SCALE GENOMIC DNA]</scope>
    <source>
        <strain evidence="4">JCM 10303</strain>
    </source>
</reference>
<evidence type="ECO:0000313" key="4">
    <source>
        <dbReference type="Proteomes" id="UP001500729"/>
    </source>
</evidence>
<dbReference type="CDD" id="cd03789">
    <property type="entry name" value="GT9_LPS_heptosyltransferase"/>
    <property type="match status" value="1"/>
</dbReference>
<protein>
    <submittedName>
        <fullName evidence="3">Glycosyltransferase family 9 protein</fullName>
    </submittedName>
</protein>
<gene>
    <name evidence="3" type="ORF">GCM10009533_47730</name>
</gene>
<dbReference type="RefSeq" id="WP_011874763.1">
    <property type="nucleotide sequence ID" value="NZ_BAAAGS010000036.1"/>
</dbReference>
<dbReference type="EMBL" id="BAAAGS010000036">
    <property type="protein sequence ID" value="GAA0543216.1"/>
    <property type="molecule type" value="Genomic_DNA"/>
</dbReference>
<evidence type="ECO:0000313" key="3">
    <source>
        <dbReference type="EMBL" id="GAA0543216.1"/>
    </source>
</evidence>
<keyword evidence="2" id="KW-0808">Transferase</keyword>
<dbReference type="InterPro" id="IPR002201">
    <property type="entry name" value="Glyco_trans_9"/>
</dbReference>
<comment type="caution">
    <text evidence="3">The sequence shown here is derived from an EMBL/GenBank/DDBJ whole genome shotgun (WGS) entry which is preliminary data.</text>
</comment>
<dbReference type="InterPro" id="IPR051199">
    <property type="entry name" value="LPS_LOS_Heptosyltrfase"/>
</dbReference>
<dbReference type="PANTHER" id="PTHR30160:SF1">
    <property type="entry name" value="LIPOPOLYSACCHARIDE 1,2-N-ACETYLGLUCOSAMINETRANSFERASE-RELATED"/>
    <property type="match status" value="1"/>
</dbReference>
<proteinExistence type="predicted"/>
<keyword evidence="1" id="KW-0328">Glycosyltransferase</keyword>
<dbReference type="SUPFAM" id="SSF53756">
    <property type="entry name" value="UDP-Glycosyltransferase/glycogen phosphorylase"/>
    <property type="match status" value="1"/>
</dbReference>
<keyword evidence="4" id="KW-1185">Reference proteome</keyword>
<dbReference type="PANTHER" id="PTHR30160">
    <property type="entry name" value="TETRAACYLDISACCHARIDE 4'-KINASE-RELATED"/>
    <property type="match status" value="1"/>
</dbReference>
<dbReference type="Gene3D" id="3.40.50.2000">
    <property type="entry name" value="Glycogen Phosphorylase B"/>
    <property type="match status" value="2"/>
</dbReference>
<name>A0ABP3NIN4_SACER</name>